<dbReference type="Gene3D" id="1.25.40.10">
    <property type="entry name" value="Tetratricopeptide repeat domain"/>
    <property type="match status" value="1"/>
</dbReference>
<dbReference type="SUPFAM" id="SSF48452">
    <property type="entry name" value="TPR-like"/>
    <property type="match status" value="1"/>
</dbReference>
<feature type="chain" id="PRO_5045575621" description="MxaK protein" evidence="1">
    <location>
        <begin position="22"/>
        <end position="212"/>
    </location>
</feature>
<evidence type="ECO:0000256" key="1">
    <source>
        <dbReference type="SAM" id="SignalP"/>
    </source>
</evidence>
<proteinExistence type="predicted"/>
<dbReference type="EMBL" id="JBHTJT010000032">
    <property type="protein sequence ID" value="MFD0981071.1"/>
    <property type="molecule type" value="Genomic_DNA"/>
</dbReference>
<evidence type="ECO:0008006" key="4">
    <source>
        <dbReference type="Google" id="ProtNLM"/>
    </source>
</evidence>
<gene>
    <name evidence="2" type="ORF">ACFQ2S_15610</name>
</gene>
<evidence type="ECO:0000313" key="2">
    <source>
        <dbReference type="EMBL" id="MFD0981071.1"/>
    </source>
</evidence>
<feature type="signal peptide" evidence="1">
    <location>
        <begin position="1"/>
        <end position="21"/>
    </location>
</feature>
<comment type="caution">
    <text evidence="2">The sequence shown here is derived from an EMBL/GenBank/DDBJ whole genome shotgun (WGS) entry which is preliminary data.</text>
</comment>
<name>A0ABW3ISD4_9RHOB</name>
<keyword evidence="3" id="KW-1185">Reference proteome</keyword>
<reference evidence="3" key="1">
    <citation type="journal article" date="2019" name="Int. J. Syst. Evol. Microbiol.">
        <title>The Global Catalogue of Microorganisms (GCM) 10K type strain sequencing project: providing services to taxonomists for standard genome sequencing and annotation.</title>
        <authorList>
            <consortium name="The Broad Institute Genomics Platform"/>
            <consortium name="The Broad Institute Genome Sequencing Center for Infectious Disease"/>
            <person name="Wu L."/>
            <person name="Ma J."/>
        </authorList>
    </citation>
    <scope>NUCLEOTIDE SEQUENCE [LARGE SCALE GENOMIC DNA]</scope>
    <source>
        <strain evidence="3">CCUG 60524</strain>
    </source>
</reference>
<protein>
    <recommendedName>
        <fullName evidence="4">MxaK protein</fullName>
    </recommendedName>
</protein>
<accession>A0ABW3ISD4</accession>
<organism evidence="2 3">
    <name type="scientific">Tropicimonas aquimaris</name>
    <dbReference type="NCBI Taxonomy" id="914152"/>
    <lineage>
        <taxon>Bacteria</taxon>
        <taxon>Pseudomonadati</taxon>
        <taxon>Pseudomonadota</taxon>
        <taxon>Alphaproteobacteria</taxon>
        <taxon>Rhodobacterales</taxon>
        <taxon>Roseobacteraceae</taxon>
        <taxon>Tropicimonas</taxon>
    </lineage>
</organism>
<evidence type="ECO:0000313" key="3">
    <source>
        <dbReference type="Proteomes" id="UP001597108"/>
    </source>
</evidence>
<keyword evidence="1" id="KW-0732">Signal</keyword>
<dbReference type="Proteomes" id="UP001597108">
    <property type="component" value="Unassembled WGS sequence"/>
</dbReference>
<sequence>MPASRSLSLAPVASLAVLVFAAWQGVSTLGDTPAFNRELRVEAPYGGTRPILTATMYDTAGYLYQMGYGEAHFIANALMQGADLSTITVDTMREHTARAASLAEASLELNPASAHAWQLLAESLRGTRQPERGLEAFRLSYELAPYSSSLASRRLRFAAGQSEEAVSDPQIRAGIERDVETVLTFRPQQIDAARESFPEIVDTVEARIPTAE</sequence>
<dbReference type="InterPro" id="IPR011990">
    <property type="entry name" value="TPR-like_helical_dom_sf"/>
</dbReference>
<dbReference type="RefSeq" id="WP_386075838.1">
    <property type="nucleotide sequence ID" value="NZ_JBHTJT010000032.1"/>
</dbReference>